<gene>
    <name evidence="1" type="ORF">HNQ59_004007</name>
</gene>
<accession>A0A840MV53</accession>
<reference evidence="1 2" key="1">
    <citation type="submission" date="2020-08" db="EMBL/GenBank/DDBJ databases">
        <title>Genomic Encyclopedia of Type Strains, Phase IV (KMG-IV): sequencing the most valuable type-strain genomes for metagenomic binning, comparative biology and taxonomic classification.</title>
        <authorList>
            <person name="Goeker M."/>
        </authorList>
    </citation>
    <scope>NUCLEOTIDE SEQUENCE [LARGE SCALE GENOMIC DNA]</scope>
    <source>
        <strain evidence="1 2">DSM 27165</strain>
    </source>
</reference>
<name>A0A840MV53_9PROT</name>
<proteinExistence type="predicted"/>
<dbReference type="EMBL" id="JACHHY010000083">
    <property type="protein sequence ID" value="MBB5020682.1"/>
    <property type="molecule type" value="Genomic_DNA"/>
</dbReference>
<organism evidence="1 2">
    <name type="scientific">Chitinivorax tropicus</name>
    <dbReference type="NCBI Taxonomy" id="714531"/>
    <lineage>
        <taxon>Bacteria</taxon>
        <taxon>Pseudomonadati</taxon>
        <taxon>Pseudomonadota</taxon>
        <taxon>Betaproteobacteria</taxon>
        <taxon>Chitinivorax</taxon>
    </lineage>
</organism>
<evidence type="ECO:0000313" key="1">
    <source>
        <dbReference type="EMBL" id="MBB5020682.1"/>
    </source>
</evidence>
<dbReference type="Proteomes" id="UP000575898">
    <property type="component" value="Unassembled WGS sequence"/>
</dbReference>
<protein>
    <submittedName>
        <fullName evidence="1">Uncharacterized protein</fullName>
    </submittedName>
</protein>
<evidence type="ECO:0000313" key="2">
    <source>
        <dbReference type="Proteomes" id="UP000575898"/>
    </source>
</evidence>
<dbReference type="AlphaFoldDB" id="A0A840MV53"/>
<comment type="caution">
    <text evidence="1">The sequence shown here is derived from an EMBL/GenBank/DDBJ whole genome shotgun (WGS) entry which is preliminary data.</text>
</comment>
<sequence length="151" mass="16617">MTVKQPVAGLGLTAAERDAILAAGKGPRVDVPNDAGPNRIYSARELMRRVEEPGPFHNFPESINKDIFAGQRTVVSDRYVLYTKDGTITLPGEPIYGKAQVRIGDGQRVREIIGTTPSRIVEGTFEIGVRPSVSGRTEVITHRFFRPKESQ</sequence>
<keyword evidence="2" id="KW-1185">Reference proteome</keyword>